<sequence>MPTTTPPATARPALIRTGVLAALGALPMVGQLYIVLPLAAEIGALPGASTSTHAFAGTVFALAYAVGILALGPLADSLGARRLMVASAAATAAVTALTALAPSASWFLLGRVAQGVAAAAFTPAALAYIARTAPVSARVPLNTAAIGAGLASAVVSQVAAQVIAPAAGLTGVFLTAAGAAALAAAAIGTLLPGDAAPRGGGPSATAVHRAIPGLLRRPRLVLLYGTGLTFLSVLVALYTALGADGRWSATTLLILRASSLPAVVVAGVLTLRLGEVPARTRILGAVTLAVAGTLLCATGATLAVGAGLLVFVGAVALAAPSVVAEVTRLGAPAIGAAASLYTVSIFGGASLGAPLDALFGGGLTTVAVGGAAVLAAGGLAAAIATRD</sequence>
<dbReference type="RefSeq" id="WP_160126320.1">
    <property type="nucleotide sequence ID" value="NZ_FNLF01000002.1"/>
</dbReference>
<feature type="transmembrane region" description="Helical" evidence="8">
    <location>
        <begin position="20"/>
        <end position="40"/>
    </location>
</feature>
<feature type="transmembrane region" description="Helical" evidence="8">
    <location>
        <begin position="83"/>
        <end position="102"/>
    </location>
</feature>
<dbReference type="PANTHER" id="PTHR43271:SF2">
    <property type="entry name" value="BLL2771 PROTEIN"/>
    <property type="match status" value="1"/>
</dbReference>
<evidence type="ECO:0000256" key="3">
    <source>
        <dbReference type="ARBA" id="ARBA00022448"/>
    </source>
</evidence>
<feature type="transmembrane region" description="Helical" evidence="8">
    <location>
        <begin position="308"/>
        <end position="326"/>
    </location>
</feature>
<gene>
    <name evidence="10" type="ORF">SAMN04489765_2395</name>
</gene>
<evidence type="ECO:0000313" key="11">
    <source>
        <dbReference type="Proteomes" id="UP000183053"/>
    </source>
</evidence>
<reference evidence="11" key="1">
    <citation type="submission" date="2016-10" db="EMBL/GenBank/DDBJ databases">
        <authorList>
            <person name="Varghese N."/>
            <person name="Submissions S."/>
        </authorList>
    </citation>
    <scope>NUCLEOTIDE SEQUENCE [LARGE SCALE GENOMIC DNA]</scope>
    <source>
        <strain evidence="11">DSM 44142</strain>
    </source>
</reference>
<dbReference type="GO" id="GO:0022857">
    <property type="term" value="F:transmembrane transporter activity"/>
    <property type="evidence" value="ECO:0007669"/>
    <property type="project" value="InterPro"/>
</dbReference>
<protein>
    <submittedName>
        <fullName evidence="10">Predicted arabinose efflux permease, MFS family</fullName>
    </submittedName>
</protein>
<dbReference type="GO" id="GO:0005886">
    <property type="term" value="C:plasma membrane"/>
    <property type="evidence" value="ECO:0007669"/>
    <property type="project" value="UniProtKB-SubCell"/>
</dbReference>
<comment type="similarity">
    <text evidence="2">Belongs to the major facilitator superfamily.</text>
</comment>
<dbReference type="Gene3D" id="1.20.1250.20">
    <property type="entry name" value="MFS general substrate transporter like domains"/>
    <property type="match status" value="1"/>
</dbReference>
<feature type="transmembrane region" description="Helical" evidence="8">
    <location>
        <begin position="108"/>
        <end position="129"/>
    </location>
</feature>
<feature type="transmembrane region" description="Helical" evidence="8">
    <location>
        <begin position="282"/>
        <end position="302"/>
    </location>
</feature>
<dbReference type="Pfam" id="PF07690">
    <property type="entry name" value="MFS_1"/>
    <property type="match status" value="1"/>
</dbReference>
<keyword evidence="11" id="KW-1185">Reference proteome</keyword>
<feature type="transmembrane region" description="Helical" evidence="8">
    <location>
        <begin position="52"/>
        <end position="71"/>
    </location>
</feature>
<evidence type="ECO:0000256" key="1">
    <source>
        <dbReference type="ARBA" id="ARBA00004651"/>
    </source>
</evidence>
<evidence type="ECO:0000256" key="4">
    <source>
        <dbReference type="ARBA" id="ARBA00022475"/>
    </source>
</evidence>
<keyword evidence="7 8" id="KW-0472">Membrane</keyword>
<feature type="transmembrane region" description="Helical" evidence="8">
    <location>
        <begin position="247"/>
        <end position="270"/>
    </location>
</feature>
<feature type="domain" description="Major facilitator superfamily (MFS) profile" evidence="9">
    <location>
        <begin position="17"/>
        <end position="387"/>
    </location>
</feature>
<dbReference type="InterPro" id="IPR036259">
    <property type="entry name" value="MFS_trans_sf"/>
</dbReference>
<dbReference type="InterPro" id="IPR011701">
    <property type="entry name" value="MFS"/>
</dbReference>
<comment type="subcellular location">
    <subcellularLocation>
        <location evidence="1">Cell membrane</location>
        <topology evidence="1">Multi-pass membrane protein</topology>
    </subcellularLocation>
</comment>
<dbReference type="InterPro" id="IPR020846">
    <property type="entry name" value="MFS_dom"/>
</dbReference>
<keyword evidence="6 8" id="KW-1133">Transmembrane helix</keyword>
<evidence type="ECO:0000256" key="2">
    <source>
        <dbReference type="ARBA" id="ARBA00008335"/>
    </source>
</evidence>
<dbReference type="PROSITE" id="PS50850">
    <property type="entry name" value="MFS"/>
    <property type="match status" value="1"/>
</dbReference>
<evidence type="ECO:0000256" key="6">
    <source>
        <dbReference type="ARBA" id="ARBA00022989"/>
    </source>
</evidence>
<dbReference type="EMBL" id="FNLF01000002">
    <property type="protein sequence ID" value="SDQ93113.1"/>
    <property type="molecule type" value="Genomic_DNA"/>
</dbReference>
<organism evidence="10 11">
    <name type="scientific">Tsukamurella pulmonis</name>
    <dbReference type="NCBI Taxonomy" id="47312"/>
    <lineage>
        <taxon>Bacteria</taxon>
        <taxon>Bacillati</taxon>
        <taxon>Actinomycetota</taxon>
        <taxon>Actinomycetes</taxon>
        <taxon>Mycobacteriales</taxon>
        <taxon>Tsukamurellaceae</taxon>
        <taxon>Tsukamurella</taxon>
    </lineage>
</organism>
<feature type="transmembrane region" description="Helical" evidence="8">
    <location>
        <begin position="166"/>
        <end position="191"/>
    </location>
</feature>
<evidence type="ECO:0000256" key="7">
    <source>
        <dbReference type="ARBA" id="ARBA00023136"/>
    </source>
</evidence>
<evidence type="ECO:0000259" key="9">
    <source>
        <dbReference type="PROSITE" id="PS50850"/>
    </source>
</evidence>
<proteinExistence type="inferred from homology"/>
<dbReference type="Proteomes" id="UP000183053">
    <property type="component" value="Unassembled WGS sequence"/>
</dbReference>
<feature type="transmembrane region" description="Helical" evidence="8">
    <location>
        <begin position="141"/>
        <end position="160"/>
    </location>
</feature>
<feature type="transmembrane region" description="Helical" evidence="8">
    <location>
        <begin position="333"/>
        <end position="353"/>
    </location>
</feature>
<feature type="transmembrane region" description="Helical" evidence="8">
    <location>
        <begin position="221"/>
        <end position="241"/>
    </location>
</feature>
<name>A0A1H1EWS9_9ACTN</name>
<dbReference type="PANTHER" id="PTHR43271">
    <property type="entry name" value="BLL2771 PROTEIN"/>
    <property type="match status" value="1"/>
</dbReference>
<dbReference type="STRING" id="47312.SAMN04489765_2395"/>
<evidence type="ECO:0000256" key="5">
    <source>
        <dbReference type="ARBA" id="ARBA00022692"/>
    </source>
</evidence>
<evidence type="ECO:0000313" key="10">
    <source>
        <dbReference type="EMBL" id="SDQ93113.1"/>
    </source>
</evidence>
<feature type="transmembrane region" description="Helical" evidence="8">
    <location>
        <begin position="359"/>
        <end position="384"/>
    </location>
</feature>
<dbReference type="SUPFAM" id="SSF103473">
    <property type="entry name" value="MFS general substrate transporter"/>
    <property type="match status" value="1"/>
</dbReference>
<keyword evidence="3" id="KW-0813">Transport</keyword>
<accession>A0A1H1EWS9</accession>
<evidence type="ECO:0000256" key="8">
    <source>
        <dbReference type="SAM" id="Phobius"/>
    </source>
</evidence>
<keyword evidence="4" id="KW-1003">Cell membrane</keyword>
<keyword evidence="5 8" id="KW-0812">Transmembrane</keyword>
<dbReference type="AlphaFoldDB" id="A0A1H1EWS9"/>